<reference evidence="10" key="1">
    <citation type="journal article" date="2023" name="Proc. Natl. Acad. Sci. U.S.A.">
        <title>Genomic and structural basis for evolution of tropane alkaloid biosynthesis.</title>
        <authorList>
            <person name="Wanga Y.-J."/>
            <person name="Taina T."/>
            <person name="Yua J.-Y."/>
            <person name="Lia J."/>
            <person name="Xua B."/>
            <person name="Chenc J."/>
            <person name="D'Auriad J.C."/>
            <person name="Huanga J.-P."/>
            <person name="Huanga S.-X."/>
        </authorList>
    </citation>
    <scope>NUCLEOTIDE SEQUENCE [LARGE SCALE GENOMIC DNA]</scope>
    <source>
        <strain evidence="10">cv. KIB-2019</strain>
    </source>
</reference>
<dbReference type="Pfam" id="PF13962">
    <property type="entry name" value="PGG"/>
    <property type="match status" value="1"/>
</dbReference>
<evidence type="ECO:0000256" key="4">
    <source>
        <dbReference type="ARBA" id="ARBA00022989"/>
    </source>
</evidence>
<feature type="transmembrane region" description="Helical" evidence="7">
    <location>
        <begin position="75"/>
        <end position="98"/>
    </location>
</feature>
<dbReference type="EMBL" id="JAJAGQ010000017">
    <property type="protein sequence ID" value="KAJ8538781.1"/>
    <property type="molecule type" value="Genomic_DNA"/>
</dbReference>
<keyword evidence="4 7" id="KW-1133">Transmembrane helix</keyword>
<dbReference type="Proteomes" id="UP001152561">
    <property type="component" value="Unassembled WGS sequence"/>
</dbReference>
<feature type="domain" description="PGG" evidence="8">
    <location>
        <begin position="25"/>
        <end position="144"/>
    </location>
</feature>
<feature type="transmembrane region" description="Helical" evidence="7">
    <location>
        <begin position="34"/>
        <end position="55"/>
    </location>
</feature>
<dbReference type="OrthoDB" id="10040922at2759"/>
<dbReference type="AlphaFoldDB" id="A0A9Q1R572"/>
<organism evidence="9 10">
    <name type="scientific">Anisodus acutangulus</name>
    <dbReference type="NCBI Taxonomy" id="402998"/>
    <lineage>
        <taxon>Eukaryota</taxon>
        <taxon>Viridiplantae</taxon>
        <taxon>Streptophyta</taxon>
        <taxon>Embryophyta</taxon>
        <taxon>Tracheophyta</taxon>
        <taxon>Spermatophyta</taxon>
        <taxon>Magnoliopsida</taxon>
        <taxon>eudicotyledons</taxon>
        <taxon>Gunneridae</taxon>
        <taxon>Pentapetalae</taxon>
        <taxon>asterids</taxon>
        <taxon>lamiids</taxon>
        <taxon>Solanales</taxon>
        <taxon>Solanaceae</taxon>
        <taxon>Solanoideae</taxon>
        <taxon>Hyoscyameae</taxon>
        <taxon>Anisodus</taxon>
    </lineage>
</organism>
<comment type="caution">
    <text evidence="9">The sequence shown here is derived from an EMBL/GenBank/DDBJ whole genome shotgun (WGS) entry which is preliminary data.</text>
</comment>
<evidence type="ECO:0000256" key="1">
    <source>
        <dbReference type="ARBA" id="ARBA00004141"/>
    </source>
</evidence>
<feature type="transmembrane region" description="Helical" evidence="7">
    <location>
        <begin position="119"/>
        <end position="144"/>
    </location>
</feature>
<evidence type="ECO:0000259" key="8">
    <source>
        <dbReference type="Pfam" id="PF13962"/>
    </source>
</evidence>
<evidence type="ECO:0000256" key="2">
    <source>
        <dbReference type="ARBA" id="ARBA00022692"/>
    </source>
</evidence>
<proteinExistence type="predicted"/>
<keyword evidence="2 7" id="KW-0812">Transmembrane</keyword>
<dbReference type="GO" id="GO:0005886">
    <property type="term" value="C:plasma membrane"/>
    <property type="evidence" value="ECO:0007669"/>
    <property type="project" value="TreeGrafter"/>
</dbReference>
<protein>
    <recommendedName>
        <fullName evidence="8">PGG domain-containing protein</fullName>
    </recommendedName>
</protein>
<comment type="subcellular location">
    <subcellularLocation>
        <location evidence="1">Membrane</location>
        <topology evidence="1">Multi-pass membrane protein</topology>
    </subcellularLocation>
</comment>
<evidence type="ECO:0000256" key="6">
    <source>
        <dbReference type="ARBA" id="ARBA00023136"/>
    </source>
</evidence>
<evidence type="ECO:0000256" key="7">
    <source>
        <dbReference type="SAM" id="Phobius"/>
    </source>
</evidence>
<evidence type="ECO:0000313" key="10">
    <source>
        <dbReference type="Proteomes" id="UP001152561"/>
    </source>
</evidence>
<dbReference type="InterPro" id="IPR026961">
    <property type="entry name" value="PGG_dom"/>
</dbReference>
<feature type="transmembrane region" description="Helical" evidence="7">
    <location>
        <begin position="150"/>
        <end position="171"/>
    </location>
</feature>
<accession>A0A9Q1R572</accession>
<dbReference type="PANTHER" id="PTHR24186">
    <property type="entry name" value="PROTEIN PHOSPHATASE 1 REGULATORY SUBUNIT"/>
    <property type="match status" value="1"/>
</dbReference>
<keyword evidence="10" id="KW-1185">Reference proteome</keyword>
<evidence type="ECO:0000256" key="5">
    <source>
        <dbReference type="ARBA" id="ARBA00023043"/>
    </source>
</evidence>
<name>A0A9Q1R572_9SOLA</name>
<keyword evidence="3" id="KW-0677">Repeat</keyword>
<sequence>MDSISAAIGGTRQDKAKADKIKVENIMKASQTHLVVATLLVTVTFAAGFTLPGGFDSDTDSPNKWIAILLRKAVFQAFVVTDSIAFACSTDTMFMYFIMAKERCSPSNNEQVFSIIWELYNHVLALQLLAMFAAVIAFVSGMYATLAHSAGLAVTICVIGCTSFLVYFWVYCRAFRNNMRMEQRSRQT</sequence>
<keyword evidence="5" id="KW-0040">ANK repeat</keyword>
<evidence type="ECO:0000313" key="9">
    <source>
        <dbReference type="EMBL" id="KAJ8538781.1"/>
    </source>
</evidence>
<evidence type="ECO:0000256" key="3">
    <source>
        <dbReference type="ARBA" id="ARBA00022737"/>
    </source>
</evidence>
<keyword evidence="6 7" id="KW-0472">Membrane</keyword>
<dbReference type="PANTHER" id="PTHR24186:SF50">
    <property type="entry name" value="ANKYRIN REPEAT-CONTAINING PROTEIN ITN1-LIKE ISOFORM X1"/>
    <property type="match status" value="1"/>
</dbReference>
<gene>
    <name evidence="9" type="ORF">K7X08_030077</name>
</gene>